<dbReference type="EMBL" id="CP076643">
    <property type="protein sequence ID" value="QXO16613.1"/>
    <property type="molecule type" value="Genomic_DNA"/>
</dbReference>
<feature type="transmembrane region" description="Helical" evidence="1">
    <location>
        <begin position="201"/>
        <end position="220"/>
    </location>
</feature>
<reference evidence="2" key="1">
    <citation type="submission" date="2021-06" db="EMBL/GenBank/DDBJ databases">
        <title>Vibrio nov. sp., novel gut bacterium isolated from Yellow Sea oyster.</title>
        <authorList>
            <person name="Muhammad N."/>
            <person name="Nguyen T.H."/>
            <person name="Lee Y.-J."/>
            <person name="Ko J."/>
            <person name="Kim S.-G."/>
        </authorList>
    </citation>
    <scope>NUCLEOTIDE SEQUENCE</scope>
    <source>
        <strain evidence="2">OG9-811</strain>
    </source>
</reference>
<dbReference type="RefSeq" id="WP_218562161.1">
    <property type="nucleotide sequence ID" value="NZ_CP076643.1"/>
</dbReference>
<feature type="transmembrane region" description="Helical" evidence="1">
    <location>
        <begin position="20"/>
        <end position="44"/>
    </location>
</feature>
<evidence type="ECO:0000313" key="2">
    <source>
        <dbReference type="EMBL" id="QXO16613.1"/>
    </source>
</evidence>
<feature type="transmembrane region" description="Helical" evidence="1">
    <location>
        <begin position="411"/>
        <end position="429"/>
    </location>
</feature>
<keyword evidence="1" id="KW-0812">Transmembrane</keyword>
<dbReference type="KEGG" id="vos:KNV97_14075"/>
<organism evidence="2 3">
    <name type="scientific">Vibrio ostreae</name>
    <dbReference type="NCBI Taxonomy" id="2841925"/>
    <lineage>
        <taxon>Bacteria</taxon>
        <taxon>Pseudomonadati</taxon>
        <taxon>Pseudomonadota</taxon>
        <taxon>Gammaproteobacteria</taxon>
        <taxon>Vibrionales</taxon>
        <taxon>Vibrionaceae</taxon>
        <taxon>Vibrio</taxon>
    </lineage>
</organism>
<name>A0A975U7L5_9VIBR</name>
<proteinExistence type="predicted"/>
<keyword evidence="1" id="KW-0472">Membrane</keyword>
<sequence>MKGNQSQDSRLGIIALIKRLHFYIGLFVGPFIFVAALTGTLYVVSPQIEQQLYQHALTTTSHGEAHSLQQQIEVARQSLERPLKLTAVRPATGEGFTTRVLFADPDYSLQRLTVFVDPVTLAVQDTLPTYGTSGILPFMTTLDFLHRGLLLGEIGRIYSELAASWMWLAALGGLLLWYRAKRPAKSNSRNSYLKAKQRHQKAGLIIVVGLVFFSATGLTWSKWAGSNIAEWRKSIGWVTPSLNRSLPVEADSALSTQPQLIDQLFDPVLALARSAGIEASKIELTPSYDASRAWVVSEIDRSWPTQVDSVSVDPQSMTITSRANFSDYPLIAKLIRWGIDAHMGVLFGVPNQIVLAAFGLTLCFMIVMGYIMWWKRRPAVNSEKETISYIWSHLAPLSKLLTVLVAIGLGLALPVLGCSLLLFLLVDVLRWKMMAQRRLVTS</sequence>
<accession>A0A975U7L5</accession>
<dbReference type="AlphaFoldDB" id="A0A975U7L5"/>
<evidence type="ECO:0000256" key="1">
    <source>
        <dbReference type="SAM" id="Phobius"/>
    </source>
</evidence>
<feature type="transmembrane region" description="Helical" evidence="1">
    <location>
        <begin position="353"/>
        <end position="374"/>
    </location>
</feature>
<feature type="transmembrane region" description="Helical" evidence="1">
    <location>
        <begin position="162"/>
        <end position="180"/>
    </location>
</feature>
<evidence type="ECO:0000313" key="3">
    <source>
        <dbReference type="Proteomes" id="UP000694232"/>
    </source>
</evidence>
<dbReference type="Proteomes" id="UP000694232">
    <property type="component" value="Chromosome 1"/>
</dbReference>
<dbReference type="PANTHER" id="PTHR34219">
    <property type="entry name" value="IRON-REGULATED INNER MEMBRANE PROTEIN-RELATED"/>
    <property type="match status" value="1"/>
</dbReference>
<keyword evidence="3" id="KW-1185">Reference proteome</keyword>
<keyword evidence="1" id="KW-1133">Transmembrane helix</keyword>
<gene>
    <name evidence="2" type="ORF">KNV97_14075</name>
</gene>
<dbReference type="Pfam" id="PF03929">
    <property type="entry name" value="PepSY_TM"/>
    <property type="match status" value="1"/>
</dbReference>
<protein>
    <submittedName>
        <fullName evidence="2">PepSY domain-containing protein</fullName>
    </submittedName>
</protein>
<dbReference type="InterPro" id="IPR005625">
    <property type="entry name" value="PepSY-ass_TM"/>
</dbReference>
<dbReference type="PANTHER" id="PTHR34219:SF1">
    <property type="entry name" value="PEPSY DOMAIN-CONTAINING PROTEIN"/>
    <property type="match status" value="1"/>
</dbReference>